<reference evidence="4 5" key="1">
    <citation type="journal article" date="2024" name="Nat. Commun.">
        <title>Phylogenomics reveals the evolutionary origins of lichenization in chlorophyte algae.</title>
        <authorList>
            <person name="Puginier C."/>
            <person name="Libourel C."/>
            <person name="Otte J."/>
            <person name="Skaloud P."/>
            <person name="Haon M."/>
            <person name="Grisel S."/>
            <person name="Petersen M."/>
            <person name="Berrin J.G."/>
            <person name="Delaux P.M."/>
            <person name="Dal Grande F."/>
            <person name="Keller J."/>
        </authorList>
    </citation>
    <scope>NUCLEOTIDE SEQUENCE [LARGE SCALE GENOMIC DNA]</scope>
    <source>
        <strain evidence="4 5">SAG 245.80</strain>
    </source>
</reference>
<feature type="repeat" description="HEAT" evidence="1">
    <location>
        <begin position="501"/>
        <end position="533"/>
    </location>
</feature>
<dbReference type="PANTHER" id="PTHR32059">
    <property type="entry name" value="RAB11-BINDING PROTEIN RELCH"/>
    <property type="match status" value="1"/>
</dbReference>
<proteinExistence type="predicted"/>
<evidence type="ECO:0000313" key="4">
    <source>
        <dbReference type="EMBL" id="KAK9842056.1"/>
    </source>
</evidence>
<accession>A0AAW1S7K1</accession>
<feature type="compositionally biased region" description="Polar residues" evidence="3">
    <location>
        <begin position="763"/>
        <end position="778"/>
    </location>
</feature>
<feature type="region of interest" description="Disordered" evidence="3">
    <location>
        <begin position="343"/>
        <end position="362"/>
    </location>
</feature>
<feature type="region of interest" description="Disordered" evidence="3">
    <location>
        <begin position="130"/>
        <end position="181"/>
    </location>
</feature>
<protein>
    <recommendedName>
        <fullName evidence="6">LisH domain-containing protein</fullName>
    </recommendedName>
</protein>
<sequence>MALPGDRHGSGGEQPDAAARIDPQPASPPAPPARGPQVVQWLLANNYLLAALELLVEAQEAGREADVESLQLFFADRNRFPPEELARFDQRDAANMQKLAAAREAHVGEVEYELRVAREDVAELRARLGTQQEAPDAGAADTHPNPATAKVSERFVGANGAASGAGRGRDAEDERGKLADAPASCGGEGVLALSARERRELNTSVRAYLAAAGYKLAALTFAEEAGVAPAAPANPSISSFGACPALPELLRRDAEREGALAAAAAAQAERARMADELAAALAHATELQASVDSLTREASQLRADGEYAQRKLDWLAAQAEAAEERARDAEVAAAAALAAAAKQNGEAPANARKGKLRTTVSRPPARDVGGSFSVVGVEAALAVAAEALPRIVPSVLINKREDLVPVLVALIQEHRGPAARDALAHTLFNLVKRPTPAQRCMVLRAWRDLAAAIGPARTTEELLPQCWEQVGHRHLERRVLVAEACGQLAPLVAPEMRPSLVLSMLAQLAADAEPAVRAAAAAALASLLPHLASLDKYPAVEELALALVQDGAQEVADAAFGLLLPVLLAWCQAGDRLHASLLPHALAAVSALLEHCPALGGGEGDLRIVGEQQQRQVQALLRLYIVLLPHLRAAALRCLPAWAAAAAVGVDGTAAHALAASTDAGALGSAVAISDPGALHPMAPIGLGTANRADGDGPHPRASSSSFGDDSGHLGAATPPAISRRTSATSERSAGTPPARASLQRPSVSDCTEVHADAASDLTPDTSRAGTRDGSASATGGAEDRAGDVSAAAEANGAAPPEGWAAVPAMPQFSDEAAAVALAAWASAGEHAEWAPMEWLGADAVPALIAALRLVPPADDTEALRRRFCAAVRATAAAMGERWTALVLEPLYTAAAAAPASACAPPPSPLVAELAAGLTPMGGDDARVGRLCVLPVLLAGVLPGSGVGALPAMLRCAASNAATGQAWALLFPQDIVAAVRFAGSCEELAGPLLALVWELAVKPSIAQRTCAAAFAGALVPCLPLQQVVRSALPALCQLSGDADARVALAAVDALGEVARVAGAEGPALQRLRAHLDSLLGSGRHEVEMAVLRALTARAPTAPAPQLEYLLQKVLMLLATMAQRAGAGRSPLQLRAAAATAYHALRTVAACEAGEQSVGLHLVAALQALRREAELLEPYQRNHLAGLLRDAAAATPAITTPLALPANPNRAQRVPASSGFGATGWNEAIRGQRGPAGG</sequence>
<feature type="compositionally biased region" description="Basic and acidic residues" evidence="3">
    <location>
        <begin position="167"/>
        <end position="178"/>
    </location>
</feature>
<dbReference type="SUPFAM" id="SSF48371">
    <property type="entry name" value="ARM repeat"/>
    <property type="match status" value="1"/>
</dbReference>
<dbReference type="PANTHER" id="PTHR32059:SF0">
    <property type="entry name" value="RAB11-BINDING PROTEIN RELCH"/>
    <property type="match status" value="1"/>
</dbReference>
<comment type="caution">
    <text evidence="4">The sequence shown here is derived from an EMBL/GenBank/DDBJ whole genome shotgun (WGS) entry which is preliminary data.</text>
</comment>
<gene>
    <name evidence="4" type="ORF">WJX81_006482</name>
</gene>
<dbReference type="InterPro" id="IPR011989">
    <property type="entry name" value="ARM-like"/>
</dbReference>
<dbReference type="PROSITE" id="PS50077">
    <property type="entry name" value="HEAT_REPEAT"/>
    <property type="match status" value="2"/>
</dbReference>
<dbReference type="PROSITE" id="PS50896">
    <property type="entry name" value="LISH"/>
    <property type="match status" value="1"/>
</dbReference>
<feature type="compositionally biased region" description="Low complexity" evidence="3">
    <location>
        <begin position="721"/>
        <end position="736"/>
    </location>
</feature>
<organism evidence="4 5">
    <name type="scientific">Elliptochloris bilobata</name>
    <dbReference type="NCBI Taxonomy" id="381761"/>
    <lineage>
        <taxon>Eukaryota</taxon>
        <taxon>Viridiplantae</taxon>
        <taxon>Chlorophyta</taxon>
        <taxon>core chlorophytes</taxon>
        <taxon>Trebouxiophyceae</taxon>
        <taxon>Trebouxiophyceae incertae sedis</taxon>
        <taxon>Elliptochloris clade</taxon>
        <taxon>Elliptochloris</taxon>
    </lineage>
</organism>
<feature type="repeat" description="HEAT" evidence="1">
    <location>
        <begin position="1031"/>
        <end position="1064"/>
    </location>
</feature>
<feature type="coiled-coil region" evidence="2">
    <location>
        <begin position="284"/>
        <end position="339"/>
    </location>
</feature>
<dbReference type="InterPro" id="IPR040362">
    <property type="entry name" value="RELCH"/>
</dbReference>
<feature type="region of interest" description="Disordered" evidence="3">
    <location>
        <begin position="1"/>
        <end position="35"/>
    </location>
</feature>
<dbReference type="EMBL" id="JALJOU010000009">
    <property type="protein sequence ID" value="KAK9842056.1"/>
    <property type="molecule type" value="Genomic_DNA"/>
</dbReference>
<keyword evidence="5" id="KW-1185">Reference proteome</keyword>
<evidence type="ECO:0000256" key="1">
    <source>
        <dbReference type="PROSITE-ProRule" id="PRU00103"/>
    </source>
</evidence>
<feature type="compositionally biased region" description="Pro residues" evidence="3">
    <location>
        <begin position="25"/>
        <end position="34"/>
    </location>
</feature>
<feature type="compositionally biased region" description="Basic and acidic residues" evidence="3">
    <location>
        <begin position="1"/>
        <end position="10"/>
    </location>
</feature>
<feature type="compositionally biased region" description="Low complexity" evidence="3">
    <location>
        <begin position="791"/>
        <end position="803"/>
    </location>
</feature>
<evidence type="ECO:0008006" key="6">
    <source>
        <dbReference type="Google" id="ProtNLM"/>
    </source>
</evidence>
<dbReference type="AlphaFoldDB" id="A0AAW1S7K1"/>
<dbReference type="SMART" id="SM00667">
    <property type="entry name" value="LisH"/>
    <property type="match status" value="1"/>
</dbReference>
<evidence type="ECO:0000313" key="5">
    <source>
        <dbReference type="Proteomes" id="UP001445335"/>
    </source>
</evidence>
<dbReference type="GO" id="GO:0032367">
    <property type="term" value="P:intracellular cholesterol transport"/>
    <property type="evidence" value="ECO:0007669"/>
    <property type="project" value="InterPro"/>
</dbReference>
<dbReference type="GO" id="GO:0055037">
    <property type="term" value="C:recycling endosome"/>
    <property type="evidence" value="ECO:0007669"/>
    <property type="project" value="TreeGrafter"/>
</dbReference>
<feature type="region of interest" description="Disordered" evidence="3">
    <location>
        <begin position="684"/>
        <end position="803"/>
    </location>
</feature>
<dbReference type="GO" id="GO:0005802">
    <property type="term" value="C:trans-Golgi network"/>
    <property type="evidence" value="ECO:0007669"/>
    <property type="project" value="InterPro"/>
</dbReference>
<dbReference type="Proteomes" id="UP001445335">
    <property type="component" value="Unassembled WGS sequence"/>
</dbReference>
<evidence type="ECO:0000256" key="3">
    <source>
        <dbReference type="SAM" id="MobiDB-lite"/>
    </source>
</evidence>
<dbReference type="InterPro" id="IPR021133">
    <property type="entry name" value="HEAT_type_2"/>
</dbReference>
<dbReference type="InterPro" id="IPR016024">
    <property type="entry name" value="ARM-type_fold"/>
</dbReference>
<dbReference type="InterPro" id="IPR006594">
    <property type="entry name" value="LisH"/>
</dbReference>
<dbReference type="Gene3D" id="1.25.10.10">
    <property type="entry name" value="Leucine-rich Repeat Variant"/>
    <property type="match status" value="2"/>
</dbReference>
<keyword evidence="2" id="KW-0175">Coiled coil</keyword>
<name>A0AAW1S7K1_9CHLO</name>
<evidence type="ECO:0000256" key="2">
    <source>
        <dbReference type="SAM" id="Coils"/>
    </source>
</evidence>